<keyword evidence="5" id="KW-1185">Reference proteome</keyword>
<dbReference type="PANTHER" id="PTHR10545:SF42">
    <property type="entry name" value="ACETYLTRANSFERASE"/>
    <property type="match status" value="1"/>
</dbReference>
<evidence type="ECO:0000259" key="3">
    <source>
        <dbReference type="PROSITE" id="PS51186"/>
    </source>
</evidence>
<sequence>MMAGAELTIRDAESRDETAWRALWAEFLAFYDKALPEAVNDRTWARILDPGHPMSLRLAEVDGVPVGFSLWQTHDSSWVATPDLYLEDLFVTPAARGHGVGRALIADLVAIGKARGCARIYWMTEETNAAARKLYDAFAAPDGHIRYRAALAP</sequence>
<dbReference type="Gene3D" id="3.40.630.30">
    <property type="match status" value="1"/>
</dbReference>
<feature type="domain" description="N-acetyltransferase" evidence="3">
    <location>
        <begin position="7"/>
        <end position="153"/>
    </location>
</feature>
<dbReference type="Proteomes" id="UP001652503">
    <property type="component" value="Unassembled WGS sequence"/>
</dbReference>
<evidence type="ECO:0000313" key="5">
    <source>
        <dbReference type="Proteomes" id="UP001652503"/>
    </source>
</evidence>
<reference evidence="4 5" key="1">
    <citation type="submission" date="2022-10" db="EMBL/GenBank/DDBJ databases">
        <title>Defluviimonas sp. nov., isolated from ocean surface water.</title>
        <authorList>
            <person name="He W."/>
            <person name="Wang L."/>
            <person name="Zhang D.-F."/>
        </authorList>
    </citation>
    <scope>NUCLEOTIDE SEQUENCE [LARGE SCALE GENOMIC DNA]</scope>
    <source>
        <strain evidence="4 5">WL0075</strain>
    </source>
</reference>
<dbReference type="InterPro" id="IPR051016">
    <property type="entry name" value="Diverse_Substrate_AcTransf"/>
</dbReference>
<dbReference type="CDD" id="cd04301">
    <property type="entry name" value="NAT_SF"/>
    <property type="match status" value="1"/>
</dbReference>
<evidence type="ECO:0000256" key="2">
    <source>
        <dbReference type="ARBA" id="ARBA00023315"/>
    </source>
</evidence>
<dbReference type="InterPro" id="IPR000182">
    <property type="entry name" value="GNAT_dom"/>
</dbReference>
<comment type="caution">
    <text evidence="4">The sequence shown here is derived from an EMBL/GenBank/DDBJ whole genome shotgun (WGS) entry which is preliminary data.</text>
</comment>
<dbReference type="PANTHER" id="PTHR10545">
    <property type="entry name" value="DIAMINE N-ACETYLTRANSFERASE"/>
    <property type="match status" value="1"/>
</dbReference>
<gene>
    <name evidence="4" type="ORF">OE647_05620</name>
</gene>
<keyword evidence="1" id="KW-0808">Transferase</keyword>
<organism evidence="4 5">
    <name type="scientific">Albidovulum sediminicola</name>
    <dbReference type="NCBI Taxonomy" id="2984331"/>
    <lineage>
        <taxon>Bacteria</taxon>
        <taxon>Pseudomonadati</taxon>
        <taxon>Pseudomonadota</taxon>
        <taxon>Alphaproteobacteria</taxon>
        <taxon>Rhodobacterales</taxon>
        <taxon>Paracoccaceae</taxon>
        <taxon>Albidovulum</taxon>
    </lineage>
</organism>
<dbReference type="Pfam" id="PF00583">
    <property type="entry name" value="Acetyltransf_1"/>
    <property type="match status" value="1"/>
</dbReference>
<name>A0ABT2YZD6_9RHOB</name>
<dbReference type="RefSeq" id="WP_263720707.1">
    <property type="nucleotide sequence ID" value="NZ_JAOWLA010000004.1"/>
</dbReference>
<dbReference type="PROSITE" id="PS51186">
    <property type="entry name" value="GNAT"/>
    <property type="match status" value="1"/>
</dbReference>
<dbReference type="SUPFAM" id="SSF55729">
    <property type="entry name" value="Acyl-CoA N-acyltransferases (Nat)"/>
    <property type="match status" value="1"/>
</dbReference>
<proteinExistence type="predicted"/>
<dbReference type="InterPro" id="IPR016181">
    <property type="entry name" value="Acyl_CoA_acyltransferase"/>
</dbReference>
<evidence type="ECO:0000256" key="1">
    <source>
        <dbReference type="ARBA" id="ARBA00022679"/>
    </source>
</evidence>
<keyword evidence="2" id="KW-0012">Acyltransferase</keyword>
<evidence type="ECO:0000313" key="4">
    <source>
        <dbReference type="EMBL" id="MCV2864216.1"/>
    </source>
</evidence>
<accession>A0ABT2YZD6</accession>
<protein>
    <submittedName>
        <fullName evidence="4">GNAT family N-acetyltransferase</fullName>
    </submittedName>
</protein>
<dbReference type="EMBL" id="JAOWLA010000004">
    <property type="protein sequence ID" value="MCV2864216.1"/>
    <property type="molecule type" value="Genomic_DNA"/>
</dbReference>